<dbReference type="InterPro" id="IPR010915">
    <property type="entry name" value="PHB_depoly_PhaZ"/>
</dbReference>
<evidence type="ECO:0000259" key="1">
    <source>
        <dbReference type="Pfam" id="PF06850"/>
    </source>
</evidence>
<proteinExistence type="predicted"/>
<dbReference type="EMBL" id="AGWY01000012">
    <property type="protein sequence ID" value="EKS33730.1"/>
    <property type="molecule type" value="Genomic_DNA"/>
</dbReference>
<dbReference type="InterPro" id="IPR029058">
    <property type="entry name" value="AB_hydrolase_fold"/>
</dbReference>
<sequence length="410" mass="46223">MRRMSPMMYQTYQNTMDMTAPWRSGAATALSYLKMFPGGFSDKVFGRVAAALELVSRSSLTYKRPDYDIKPVAVGNREWPVIEEVPFATPFGSLLHFRKEGAPEQPKLLLVAPMSGHFATLLRGTVQTLLQDHDVYITDWHNPRDIPLDQGKFGLDEYTEHLITFMDQLGPKSHMVAVCQPSVSALAACAIMSEDNHSARPASLTLMAGPIDTRIQPTKVNEFATSKPLQWFEDNLINYVPMQCKGAFRKVYPGFIQVTAFMSMNLERHVKSHTDLLEHLAKGEVEKADTIKTFYDEYFAVMDLPADFYIDTIRDVFQEHLLPKGQLTYKGRTVNPGSIKKMGLMTVEGEKDDICSIGQTLAAQDLCTGVRAYRKVHHMQAGVGHYGVFSGRKWNSEIYPLLRDFIHVNS</sequence>
<reference evidence="2 3" key="1">
    <citation type="submission" date="2012-04" db="EMBL/GenBank/DDBJ databases">
        <title>The Genome Sequence of Afipia clevelandensis ATCC 49720.</title>
        <authorList>
            <consortium name="The Broad Institute Genome Sequencing Platform"/>
            <person name="Earl A."/>
            <person name="Ward D."/>
            <person name="Feldgarden M."/>
            <person name="Gevers D."/>
            <person name="Huys G."/>
            <person name="Walker B."/>
            <person name="Young S.K."/>
            <person name="Zeng Q."/>
            <person name="Gargeya S."/>
            <person name="Fitzgerald M."/>
            <person name="Haas B."/>
            <person name="Abouelleil A."/>
            <person name="Alvarado L."/>
            <person name="Arachchi H.M."/>
            <person name="Berlin A."/>
            <person name="Chapman S.B."/>
            <person name="Goldberg J."/>
            <person name="Griggs A."/>
            <person name="Gujja S."/>
            <person name="Hansen M."/>
            <person name="Howarth C."/>
            <person name="Imamovic A."/>
            <person name="Larimer J."/>
            <person name="McCowen C."/>
            <person name="Montmayeur A."/>
            <person name="Murphy C."/>
            <person name="Neiman D."/>
            <person name="Pearson M."/>
            <person name="Priest M."/>
            <person name="Roberts A."/>
            <person name="Saif S."/>
            <person name="Shea T."/>
            <person name="Sisk P."/>
            <person name="Sykes S."/>
            <person name="Wortman J."/>
            <person name="Nusbaum C."/>
            <person name="Birren B."/>
        </authorList>
    </citation>
    <scope>NUCLEOTIDE SEQUENCE [LARGE SCALE GENOMIC DNA]</scope>
    <source>
        <strain evidence="2 3">ATCC 49720</strain>
    </source>
</reference>
<dbReference type="Pfam" id="PF06850">
    <property type="entry name" value="PHB_depo_C"/>
    <property type="match status" value="1"/>
</dbReference>
<comment type="caution">
    <text evidence="2">The sequence shown here is derived from an EMBL/GenBank/DDBJ whole genome shotgun (WGS) entry which is preliminary data.</text>
</comment>
<evidence type="ECO:0000313" key="3">
    <source>
        <dbReference type="Proteomes" id="UP000001095"/>
    </source>
</evidence>
<gene>
    <name evidence="2" type="ORF">HMPREF9696_02850</name>
</gene>
<dbReference type="PANTHER" id="PTHR36837:SF4">
    <property type="entry name" value="BLR0908 PROTEIN"/>
    <property type="match status" value="1"/>
</dbReference>
<keyword evidence="3" id="KW-1185">Reference proteome</keyword>
<dbReference type="SUPFAM" id="SSF53474">
    <property type="entry name" value="alpha/beta-Hydrolases"/>
    <property type="match status" value="1"/>
</dbReference>
<dbReference type="NCBIfam" id="TIGR01849">
    <property type="entry name" value="PHB_depoly_PhaZ"/>
    <property type="match status" value="1"/>
</dbReference>
<protein>
    <submittedName>
        <fullName evidence="2">Polyhydroxyalkanoate depolymerase, intracellular</fullName>
    </submittedName>
</protein>
<dbReference type="InterPro" id="IPR009656">
    <property type="entry name" value="PHB_depo_C"/>
</dbReference>
<organism evidence="2 3">
    <name type="scientific">Afipia clevelandensis ATCC 49720</name>
    <dbReference type="NCBI Taxonomy" id="883079"/>
    <lineage>
        <taxon>Bacteria</taxon>
        <taxon>Pseudomonadati</taxon>
        <taxon>Pseudomonadota</taxon>
        <taxon>Alphaproteobacteria</taxon>
        <taxon>Hyphomicrobiales</taxon>
        <taxon>Nitrobacteraceae</taxon>
        <taxon>Afipia</taxon>
    </lineage>
</organism>
<dbReference type="HOGENOM" id="CLU_017495_0_0_5"/>
<dbReference type="PIRSF" id="PIRSF020818">
    <property type="entry name" value="PHB_depoly_PhaZ"/>
    <property type="match status" value="1"/>
</dbReference>
<dbReference type="PATRIC" id="fig|883079.3.peg.2908"/>
<dbReference type="Proteomes" id="UP000001095">
    <property type="component" value="Unassembled WGS sequence"/>
</dbReference>
<dbReference type="Gene3D" id="3.40.50.1820">
    <property type="entry name" value="alpha/beta hydrolase"/>
    <property type="match status" value="1"/>
</dbReference>
<evidence type="ECO:0000313" key="2">
    <source>
        <dbReference type="EMBL" id="EKS33730.1"/>
    </source>
</evidence>
<accession>K8P226</accession>
<dbReference type="InterPro" id="IPR051321">
    <property type="entry name" value="PHA/PHB_synthase"/>
</dbReference>
<dbReference type="PANTHER" id="PTHR36837">
    <property type="entry name" value="POLY(3-HYDROXYALKANOATE) POLYMERASE SUBUNIT PHAC"/>
    <property type="match status" value="1"/>
</dbReference>
<feature type="domain" description="PHB de-polymerase C-terminal" evidence="1">
    <location>
        <begin position="208"/>
        <end position="409"/>
    </location>
</feature>
<dbReference type="AlphaFoldDB" id="K8P226"/>
<name>K8P226_9BRAD</name>